<evidence type="ECO:0000256" key="9">
    <source>
        <dbReference type="ARBA" id="ARBA00022909"/>
    </source>
</evidence>
<keyword evidence="7" id="KW-0418">Kinase</keyword>
<evidence type="ECO:0000256" key="10">
    <source>
        <dbReference type="ARBA" id="ARBA00029409"/>
    </source>
</evidence>
<gene>
    <name evidence="15" type="primary">folK</name>
    <name evidence="15" type="ORF">G4D72_06625</name>
</gene>
<keyword evidence="6" id="KW-0547">Nucleotide-binding</keyword>
<comment type="caution">
    <text evidence="15">The sequence shown here is derived from an EMBL/GenBank/DDBJ whole genome shotgun (WGS) entry which is preliminary data.</text>
</comment>
<comment type="pathway">
    <text evidence="1">Cofactor biosynthesis; tetrahydrofolate biosynthesis; 2-amino-4-hydroxy-6-hydroxymethyl-7,8-dihydropteridine diphosphate from 7,8-dihydroneopterin triphosphate: step 4/4.</text>
</comment>
<comment type="similarity">
    <text evidence="2">Belongs to the HPPK family.</text>
</comment>
<dbReference type="CDD" id="cd00483">
    <property type="entry name" value="HPPK"/>
    <property type="match status" value="1"/>
</dbReference>
<sequence>MKLQNTIILSLGTNMGNKLENLQTCISTLHTNIATVIQVSKIYETPAWGFEGEAFYNCAITIHTHKSAQKILTQILKLEKELGRIRSHSENYESRKIDIDIISFNDEIIETENLIIPHIHLQNRKFVLFPLRDVAPKWNHPKLNKSISELIITCEDLSEITEIGSLKNPIENLNFQSLNYIAIEGNIGAGKTTLATKIAEDYNAKTVLERFADNPFLPKFYKDQSRYAFPLEMSFLADRYQQLSDDLAQFDLFKDFVVADYHIFKSIIFAKVTLQEDEFRLYKTMFDIMYKDMPKPDLYVYLYQNTERLLSNIKKRGRTYEQEIPAAYLEKINKGYLDYIKSQTNLNVLIIDISDLDFVKKQQDYVYILNEINKKIIN</sequence>
<dbReference type="Proteomes" id="UP000800984">
    <property type="component" value="Unassembled WGS sequence"/>
</dbReference>
<dbReference type="InterPro" id="IPR031314">
    <property type="entry name" value="DNK_dom"/>
</dbReference>
<evidence type="ECO:0000313" key="15">
    <source>
        <dbReference type="EMBL" id="NHM01781.1"/>
    </source>
</evidence>
<dbReference type="CDD" id="cd01673">
    <property type="entry name" value="dNK"/>
    <property type="match status" value="1"/>
</dbReference>
<evidence type="ECO:0000256" key="6">
    <source>
        <dbReference type="ARBA" id="ARBA00022741"/>
    </source>
</evidence>
<dbReference type="Pfam" id="PF01712">
    <property type="entry name" value="dNK"/>
    <property type="match status" value="1"/>
</dbReference>
<evidence type="ECO:0000256" key="2">
    <source>
        <dbReference type="ARBA" id="ARBA00005810"/>
    </source>
</evidence>
<evidence type="ECO:0000259" key="13">
    <source>
        <dbReference type="Pfam" id="PF01288"/>
    </source>
</evidence>
<comment type="function">
    <text evidence="10">Catalyzes the transfer of pyrophosphate from adenosine triphosphate (ATP) to 6-hydroxymethyl-7,8-dihydropterin, an enzymatic step in folate biosynthesis pathway.</text>
</comment>
<dbReference type="RefSeq" id="WP_166076871.1">
    <property type="nucleotide sequence ID" value="NZ_JAAJBT010000003.1"/>
</dbReference>
<dbReference type="InterPro" id="IPR000550">
    <property type="entry name" value="Hppk"/>
</dbReference>
<keyword evidence="9" id="KW-0289">Folate biosynthesis</keyword>
<dbReference type="InterPro" id="IPR035907">
    <property type="entry name" value="Hppk_sf"/>
</dbReference>
<protein>
    <recommendedName>
        <fullName evidence="4">2-amino-4-hydroxy-6-hydroxymethyldihydropteridine pyrophosphokinase</fullName>
        <ecNumber evidence="3">2.7.6.3</ecNumber>
    </recommendedName>
    <alternativeName>
        <fullName evidence="11">6-hydroxymethyl-7,8-dihydropterin pyrophosphokinase</fullName>
    </alternativeName>
    <alternativeName>
        <fullName evidence="12">7,8-dihydro-6-hydroxymethylpterin-pyrophosphokinase</fullName>
    </alternativeName>
</protein>
<dbReference type="EMBL" id="JAAJBT010000003">
    <property type="protein sequence ID" value="NHM01781.1"/>
    <property type="molecule type" value="Genomic_DNA"/>
</dbReference>
<dbReference type="NCBIfam" id="TIGR01498">
    <property type="entry name" value="folK"/>
    <property type="match status" value="1"/>
</dbReference>
<feature type="domain" description="7,8-dihydro-6-hydroxymethylpterin-pyrophosphokinase" evidence="13">
    <location>
        <begin position="8"/>
        <end position="136"/>
    </location>
</feature>
<keyword evidence="16" id="KW-1185">Reference proteome</keyword>
<evidence type="ECO:0000256" key="8">
    <source>
        <dbReference type="ARBA" id="ARBA00022840"/>
    </source>
</evidence>
<dbReference type="Gene3D" id="3.40.50.300">
    <property type="entry name" value="P-loop containing nucleotide triphosphate hydrolases"/>
    <property type="match status" value="1"/>
</dbReference>
<evidence type="ECO:0000256" key="4">
    <source>
        <dbReference type="ARBA" id="ARBA00016218"/>
    </source>
</evidence>
<evidence type="ECO:0000256" key="12">
    <source>
        <dbReference type="ARBA" id="ARBA00033413"/>
    </source>
</evidence>
<dbReference type="PANTHER" id="PTHR43071">
    <property type="entry name" value="2-AMINO-4-HYDROXY-6-HYDROXYMETHYLDIHYDROPTERIDINE PYROPHOSPHOKINASE"/>
    <property type="match status" value="1"/>
</dbReference>
<dbReference type="SUPFAM" id="SSF52540">
    <property type="entry name" value="P-loop containing nucleoside triphosphate hydrolases"/>
    <property type="match status" value="1"/>
</dbReference>
<evidence type="ECO:0000313" key="16">
    <source>
        <dbReference type="Proteomes" id="UP000800984"/>
    </source>
</evidence>
<dbReference type="GO" id="GO:0003848">
    <property type="term" value="F:2-amino-4-hydroxy-6-hydroxymethyldihydropteridine diphosphokinase activity"/>
    <property type="evidence" value="ECO:0007669"/>
    <property type="project" value="UniProtKB-EC"/>
</dbReference>
<accession>A0ABX0I4Y2</accession>
<feature type="domain" description="Deoxynucleoside kinase" evidence="14">
    <location>
        <begin position="181"/>
        <end position="376"/>
    </location>
</feature>
<dbReference type="Pfam" id="PF01288">
    <property type="entry name" value="HPPK"/>
    <property type="match status" value="1"/>
</dbReference>
<keyword evidence="5 15" id="KW-0808">Transferase</keyword>
<organism evidence="15 16">
    <name type="scientific">Flavobacterium difficile</name>
    <dbReference type="NCBI Taxonomy" id="2709659"/>
    <lineage>
        <taxon>Bacteria</taxon>
        <taxon>Pseudomonadati</taxon>
        <taxon>Bacteroidota</taxon>
        <taxon>Flavobacteriia</taxon>
        <taxon>Flavobacteriales</taxon>
        <taxon>Flavobacteriaceae</taxon>
        <taxon>Flavobacterium</taxon>
    </lineage>
</organism>
<dbReference type="SUPFAM" id="SSF55083">
    <property type="entry name" value="6-hydroxymethyl-7,8-dihydropterin pyrophosphokinase, HPPK"/>
    <property type="match status" value="1"/>
</dbReference>
<dbReference type="EC" id="2.7.6.3" evidence="3"/>
<evidence type="ECO:0000256" key="5">
    <source>
        <dbReference type="ARBA" id="ARBA00022679"/>
    </source>
</evidence>
<dbReference type="InterPro" id="IPR027417">
    <property type="entry name" value="P-loop_NTPase"/>
</dbReference>
<evidence type="ECO:0000256" key="1">
    <source>
        <dbReference type="ARBA" id="ARBA00005051"/>
    </source>
</evidence>
<keyword evidence="8" id="KW-0067">ATP-binding</keyword>
<proteinExistence type="inferred from homology"/>
<evidence type="ECO:0000256" key="3">
    <source>
        <dbReference type="ARBA" id="ARBA00013253"/>
    </source>
</evidence>
<evidence type="ECO:0000256" key="7">
    <source>
        <dbReference type="ARBA" id="ARBA00022777"/>
    </source>
</evidence>
<evidence type="ECO:0000256" key="11">
    <source>
        <dbReference type="ARBA" id="ARBA00029766"/>
    </source>
</evidence>
<reference evidence="15 16" key="1">
    <citation type="submission" date="2020-02" db="EMBL/GenBank/DDBJ databases">
        <authorList>
            <person name="Chen W.-M."/>
        </authorList>
    </citation>
    <scope>NUCLEOTIDE SEQUENCE [LARGE SCALE GENOMIC DNA]</scope>
    <source>
        <strain evidence="15 16">KDG-16</strain>
    </source>
</reference>
<dbReference type="PANTHER" id="PTHR43071:SF1">
    <property type="entry name" value="2-AMINO-4-HYDROXY-6-HYDROXYMETHYLDIHYDROPTERIDINE PYROPHOSPHOKINASE"/>
    <property type="match status" value="1"/>
</dbReference>
<name>A0ABX0I4Y2_9FLAO</name>
<evidence type="ECO:0000259" key="14">
    <source>
        <dbReference type="Pfam" id="PF01712"/>
    </source>
</evidence>
<dbReference type="Gene3D" id="3.30.70.560">
    <property type="entry name" value="7,8-Dihydro-6-hydroxymethylpterin-pyrophosphokinase HPPK"/>
    <property type="match status" value="1"/>
</dbReference>